<evidence type="ECO:0000256" key="1">
    <source>
        <dbReference type="SAM" id="MobiDB-lite"/>
    </source>
</evidence>
<gene>
    <name evidence="2" type="ORF">BDZ83DRAFT_420253</name>
</gene>
<dbReference type="RefSeq" id="XP_060362534.1">
    <property type="nucleotide sequence ID" value="XM_060502978.1"/>
</dbReference>
<reference evidence="2" key="1">
    <citation type="submission" date="2021-12" db="EMBL/GenBank/DDBJ databases">
        <title>Comparative genomics, transcriptomics and evolutionary studies reveal genomic signatures of adaptation to plant cell wall in hemibiotrophic fungi.</title>
        <authorList>
            <consortium name="DOE Joint Genome Institute"/>
            <person name="Baroncelli R."/>
            <person name="Diaz J.F."/>
            <person name="Benocci T."/>
            <person name="Peng M."/>
            <person name="Battaglia E."/>
            <person name="Haridas S."/>
            <person name="Andreopoulos W."/>
            <person name="Labutti K."/>
            <person name="Pangilinan J."/>
            <person name="Floch G.L."/>
            <person name="Makela M.R."/>
            <person name="Henrissat B."/>
            <person name="Grigoriev I.V."/>
            <person name="Crouch J.A."/>
            <person name="De Vries R.P."/>
            <person name="Sukno S.A."/>
            <person name="Thon M.R."/>
        </authorList>
    </citation>
    <scope>NUCLEOTIDE SEQUENCE</scope>
    <source>
        <strain evidence="2">CBS 112980</strain>
    </source>
</reference>
<accession>A0AAD8UIS0</accession>
<dbReference type="GeneID" id="85386877"/>
<evidence type="ECO:0000313" key="3">
    <source>
        <dbReference type="Proteomes" id="UP001244207"/>
    </source>
</evidence>
<protein>
    <submittedName>
        <fullName evidence="2">Uncharacterized protein</fullName>
    </submittedName>
</protein>
<dbReference type="AlphaFoldDB" id="A0AAD8UIS0"/>
<name>A0AAD8UIS0_GLOAC</name>
<comment type="caution">
    <text evidence="2">The sequence shown here is derived from an EMBL/GenBank/DDBJ whole genome shotgun (WGS) entry which is preliminary data.</text>
</comment>
<organism evidence="2 3">
    <name type="scientific">Glomerella acutata</name>
    <name type="common">Colletotrichum acutatum</name>
    <dbReference type="NCBI Taxonomy" id="27357"/>
    <lineage>
        <taxon>Eukaryota</taxon>
        <taxon>Fungi</taxon>
        <taxon>Dikarya</taxon>
        <taxon>Ascomycota</taxon>
        <taxon>Pezizomycotina</taxon>
        <taxon>Sordariomycetes</taxon>
        <taxon>Hypocreomycetidae</taxon>
        <taxon>Glomerellales</taxon>
        <taxon>Glomerellaceae</taxon>
        <taxon>Colletotrichum</taxon>
        <taxon>Colletotrichum acutatum species complex</taxon>
    </lineage>
</organism>
<dbReference type="EMBL" id="JAHMHS010000079">
    <property type="protein sequence ID" value="KAK1722479.1"/>
    <property type="molecule type" value="Genomic_DNA"/>
</dbReference>
<evidence type="ECO:0000313" key="2">
    <source>
        <dbReference type="EMBL" id="KAK1722479.1"/>
    </source>
</evidence>
<feature type="region of interest" description="Disordered" evidence="1">
    <location>
        <begin position="201"/>
        <end position="221"/>
    </location>
</feature>
<keyword evidence="3" id="KW-1185">Reference proteome</keyword>
<dbReference type="Proteomes" id="UP001244207">
    <property type="component" value="Unassembled WGS sequence"/>
</dbReference>
<sequence length="221" mass="24709">MEWISQRSHLLKRDLKSLEFSPEEPFKIRTVTLRKPDKHPNVSDFTEEDAFLKWLEKEKSPLELPGLVLVMHPRLDATDPLGARSLPYGESTFKTIAQKLHQHRSLALLFKRASTALVTHKTVGWEGSLTSLPSIVYNCKSDIESPPPKVNNPDDIALSVTSFPTLGTALTIVAIVMNVEISRPSHTFSFMIRAKSTRSNGNDVTPMLAPRNPARELSATE</sequence>
<proteinExistence type="predicted"/>